<gene>
    <name evidence="10" type="ORF">EO244_07560</name>
</gene>
<dbReference type="GO" id="GO:0015421">
    <property type="term" value="F:ABC-type oligopeptide transporter activity"/>
    <property type="evidence" value="ECO:0007669"/>
    <property type="project" value="TreeGrafter"/>
</dbReference>
<keyword evidence="4 10" id="KW-0067">ATP-binding</keyword>
<accession>A0A4Q1JNR1</accession>
<dbReference type="SMART" id="SM00382">
    <property type="entry name" value="AAA"/>
    <property type="match status" value="1"/>
</dbReference>
<sequence length="598" mass="66457">MARAHSADTSSVPKGKLNKSGIKSALRLYKYIKPYRGQYFLGIFFLLGSSLASLAFPKLLGDLVNTGNSTTLGQSLNQTAILIALVLILQATFAYFRIVLFVNVTEKSLAALRQATYRHLIKLPLQFFERRRVGELNSRISADVILLQDTMTTTLADFIRQIIVITGGIILLGIISIKLTAFMLITLPPTMIAARFFGKFIRKFSKDVQTKLADSNTIIEETLQGIQSVKAFTNEYVEIARYKKKTREIADLGMTRGKYRGAFTSFIILGLFGAIAAMVWQGSRLLQAGEMQAGDLFSFVIYSVFVGGTISGLATVYANIQKFIGATEDLFKIYDEQPEDIQDIREIEPRYRMQGNISLRDLNFAYPSRKEQGVLNHINLEIKSNKMIALVGHSGAGKSTMASLLLMLHRPPKNSLFFDQLDSYDYPLSALRSQISLVPQDIFLFGGSISENIAYGKPGASEEDIYQAAKKANAMEFIDRFPEGFDTIVGERGTQLSGGQRQRIAIARAILKDPKILILDEATSSLDSESEQLVQEALEELMKGRTSIVIAHRLSTVRTADEIIVMEQGNIVEQGTHDALMMIPDGKYSKLIQLQYAT</sequence>
<feature type="transmembrane region" description="Helical" evidence="7">
    <location>
        <begin position="262"/>
        <end position="280"/>
    </location>
</feature>
<feature type="transmembrane region" description="Helical" evidence="7">
    <location>
        <begin position="39"/>
        <end position="60"/>
    </location>
</feature>
<dbReference type="GO" id="GO:0005524">
    <property type="term" value="F:ATP binding"/>
    <property type="evidence" value="ECO:0007669"/>
    <property type="project" value="UniProtKB-KW"/>
</dbReference>
<keyword evidence="2 7" id="KW-0812">Transmembrane</keyword>
<comment type="caution">
    <text evidence="10">The sequence shown here is derived from an EMBL/GenBank/DDBJ whole genome shotgun (WGS) entry which is preliminary data.</text>
</comment>
<evidence type="ECO:0000256" key="6">
    <source>
        <dbReference type="ARBA" id="ARBA00023136"/>
    </source>
</evidence>
<evidence type="ECO:0000256" key="7">
    <source>
        <dbReference type="SAM" id="Phobius"/>
    </source>
</evidence>
<feature type="domain" description="ABC transporter" evidence="8">
    <location>
        <begin position="357"/>
        <end position="593"/>
    </location>
</feature>
<evidence type="ECO:0000256" key="5">
    <source>
        <dbReference type="ARBA" id="ARBA00022989"/>
    </source>
</evidence>
<dbReference type="PROSITE" id="PS50929">
    <property type="entry name" value="ABC_TM1F"/>
    <property type="match status" value="1"/>
</dbReference>
<dbReference type="Pfam" id="PF00005">
    <property type="entry name" value="ABC_tran"/>
    <property type="match status" value="1"/>
</dbReference>
<feature type="transmembrane region" description="Helical" evidence="7">
    <location>
        <begin position="80"/>
        <end position="104"/>
    </location>
</feature>
<proteinExistence type="predicted"/>
<keyword evidence="6 7" id="KW-0472">Membrane</keyword>
<evidence type="ECO:0000313" key="10">
    <source>
        <dbReference type="EMBL" id="RXQ95710.1"/>
    </source>
</evidence>
<dbReference type="GO" id="GO:0005886">
    <property type="term" value="C:plasma membrane"/>
    <property type="evidence" value="ECO:0007669"/>
    <property type="project" value="UniProtKB-SubCell"/>
</dbReference>
<reference evidence="10 11" key="1">
    <citation type="submission" date="2019-01" db="EMBL/GenBank/DDBJ databases">
        <title>Ancylomarina salipaludis sp. nov., isolated from a salt marsh.</title>
        <authorList>
            <person name="Yoon J.-H."/>
        </authorList>
    </citation>
    <scope>NUCLEOTIDE SEQUENCE [LARGE SCALE GENOMIC DNA]</scope>
    <source>
        <strain evidence="10 11">SHSM-M15</strain>
    </source>
</reference>
<dbReference type="InterPro" id="IPR039421">
    <property type="entry name" value="Type_1_exporter"/>
</dbReference>
<dbReference type="OrthoDB" id="9762778at2"/>
<dbReference type="InterPro" id="IPR003439">
    <property type="entry name" value="ABC_transporter-like_ATP-bd"/>
</dbReference>
<dbReference type="PANTHER" id="PTHR43394">
    <property type="entry name" value="ATP-DEPENDENT PERMEASE MDL1, MITOCHONDRIAL"/>
    <property type="match status" value="1"/>
</dbReference>
<keyword evidence="11" id="KW-1185">Reference proteome</keyword>
<dbReference type="SUPFAM" id="SSF90123">
    <property type="entry name" value="ABC transporter transmembrane region"/>
    <property type="match status" value="1"/>
</dbReference>
<evidence type="ECO:0000313" key="11">
    <source>
        <dbReference type="Proteomes" id="UP000289703"/>
    </source>
</evidence>
<evidence type="ECO:0000256" key="2">
    <source>
        <dbReference type="ARBA" id="ARBA00022692"/>
    </source>
</evidence>
<dbReference type="EMBL" id="SAXA01000005">
    <property type="protein sequence ID" value="RXQ95710.1"/>
    <property type="molecule type" value="Genomic_DNA"/>
</dbReference>
<dbReference type="InterPro" id="IPR011527">
    <property type="entry name" value="ABC1_TM_dom"/>
</dbReference>
<evidence type="ECO:0000256" key="3">
    <source>
        <dbReference type="ARBA" id="ARBA00022741"/>
    </source>
</evidence>
<dbReference type="CDD" id="cd18576">
    <property type="entry name" value="ABC_6TM_bac_exporter_ABCB8_10_like"/>
    <property type="match status" value="1"/>
</dbReference>
<feature type="domain" description="ABC transmembrane type-1" evidence="9">
    <location>
        <begin position="40"/>
        <end position="322"/>
    </location>
</feature>
<dbReference type="InterPro" id="IPR003593">
    <property type="entry name" value="AAA+_ATPase"/>
</dbReference>
<dbReference type="InterPro" id="IPR036640">
    <property type="entry name" value="ABC1_TM_sf"/>
</dbReference>
<feature type="transmembrane region" description="Helical" evidence="7">
    <location>
        <begin position="300"/>
        <end position="320"/>
    </location>
</feature>
<organism evidence="10 11">
    <name type="scientific">Ancylomarina salipaludis</name>
    <dbReference type="NCBI Taxonomy" id="2501299"/>
    <lineage>
        <taxon>Bacteria</taxon>
        <taxon>Pseudomonadati</taxon>
        <taxon>Bacteroidota</taxon>
        <taxon>Bacteroidia</taxon>
        <taxon>Marinilabiliales</taxon>
        <taxon>Marinifilaceae</taxon>
        <taxon>Ancylomarina</taxon>
    </lineage>
</organism>
<dbReference type="Gene3D" id="1.20.1560.10">
    <property type="entry name" value="ABC transporter type 1, transmembrane domain"/>
    <property type="match status" value="2"/>
</dbReference>
<dbReference type="Pfam" id="PF00664">
    <property type="entry name" value="ABC_membrane"/>
    <property type="match status" value="1"/>
</dbReference>
<dbReference type="AlphaFoldDB" id="A0A4Q1JNR1"/>
<dbReference type="InterPro" id="IPR017871">
    <property type="entry name" value="ABC_transporter-like_CS"/>
</dbReference>
<dbReference type="SUPFAM" id="SSF52540">
    <property type="entry name" value="P-loop containing nucleoside triphosphate hydrolases"/>
    <property type="match status" value="1"/>
</dbReference>
<dbReference type="Proteomes" id="UP000289703">
    <property type="component" value="Unassembled WGS sequence"/>
</dbReference>
<dbReference type="FunFam" id="3.40.50.300:FF:000218">
    <property type="entry name" value="Multidrug ABC transporter ATP-binding protein"/>
    <property type="match status" value="1"/>
</dbReference>
<dbReference type="GO" id="GO:0016887">
    <property type="term" value="F:ATP hydrolysis activity"/>
    <property type="evidence" value="ECO:0007669"/>
    <property type="project" value="InterPro"/>
</dbReference>
<dbReference type="PROSITE" id="PS50893">
    <property type="entry name" value="ABC_TRANSPORTER_2"/>
    <property type="match status" value="1"/>
</dbReference>
<dbReference type="GO" id="GO:0090374">
    <property type="term" value="P:oligopeptide export from mitochondrion"/>
    <property type="evidence" value="ECO:0007669"/>
    <property type="project" value="TreeGrafter"/>
</dbReference>
<protein>
    <submittedName>
        <fullName evidence="10">ATP-binding cassette domain-containing protein</fullName>
    </submittedName>
</protein>
<dbReference type="PANTHER" id="PTHR43394:SF1">
    <property type="entry name" value="ATP-BINDING CASSETTE SUB-FAMILY B MEMBER 10, MITOCHONDRIAL"/>
    <property type="match status" value="1"/>
</dbReference>
<feature type="transmembrane region" description="Helical" evidence="7">
    <location>
        <begin position="158"/>
        <end position="175"/>
    </location>
</feature>
<dbReference type="PROSITE" id="PS00211">
    <property type="entry name" value="ABC_TRANSPORTER_1"/>
    <property type="match status" value="1"/>
</dbReference>
<evidence type="ECO:0000256" key="4">
    <source>
        <dbReference type="ARBA" id="ARBA00022840"/>
    </source>
</evidence>
<evidence type="ECO:0000256" key="1">
    <source>
        <dbReference type="ARBA" id="ARBA00004651"/>
    </source>
</evidence>
<evidence type="ECO:0000259" key="9">
    <source>
        <dbReference type="PROSITE" id="PS50929"/>
    </source>
</evidence>
<dbReference type="RefSeq" id="WP_129254049.1">
    <property type="nucleotide sequence ID" value="NZ_SAXA01000005.1"/>
</dbReference>
<name>A0A4Q1JNR1_9BACT</name>
<evidence type="ECO:0000259" key="8">
    <source>
        <dbReference type="PROSITE" id="PS50893"/>
    </source>
</evidence>
<keyword evidence="5 7" id="KW-1133">Transmembrane helix</keyword>
<dbReference type="Gene3D" id="3.40.50.300">
    <property type="entry name" value="P-loop containing nucleotide triphosphate hydrolases"/>
    <property type="match status" value="1"/>
</dbReference>
<dbReference type="InterPro" id="IPR027417">
    <property type="entry name" value="P-loop_NTPase"/>
</dbReference>
<comment type="subcellular location">
    <subcellularLocation>
        <location evidence="1">Cell membrane</location>
        <topology evidence="1">Multi-pass membrane protein</topology>
    </subcellularLocation>
</comment>
<keyword evidence="3" id="KW-0547">Nucleotide-binding</keyword>